<organism evidence="2">
    <name type="scientific">Caenorhabditis remanei</name>
    <name type="common">Caenorhabditis vulgaris</name>
    <dbReference type="NCBI Taxonomy" id="31234"/>
    <lineage>
        <taxon>Eukaryota</taxon>
        <taxon>Metazoa</taxon>
        <taxon>Ecdysozoa</taxon>
        <taxon>Nematoda</taxon>
        <taxon>Chromadorea</taxon>
        <taxon>Rhabditida</taxon>
        <taxon>Rhabditina</taxon>
        <taxon>Rhabditomorpha</taxon>
        <taxon>Rhabditoidea</taxon>
        <taxon>Rhabditidae</taxon>
        <taxon>Peloderinae</taxon>
        <taxon>Caenorhabditis</taxon>
    </lineage>
</organism>
<dbReference type="HOGENOM" id="CLU_900919_0_0_1"/>
<sequence>MESTQEREERLPEAVLEYVKCALQGSTQSTEDQIDAAHFEKAANLRSITWNQWQFHIWKRENKVRETNRMTTSKLIQILKIFAKKQNSNCGLLKEIWREATYYEKHRDVRTEDAVMRLVSFKSMQRDTDNLVRAANEAESMLQDGGRDSHSIKELITQKSKLWKQLLEWDSSKEEKAWYAFQKLKQEADEIITGSEAFISQLRTRASLGREPGDKRVVHVSKLRTRGELQELECAMKSSFGDCIAMFPPQKTYPNPDYCFCRFISEKHAETAIKAGWIRAGSKRYRIKTNFRSTYKDRTHQYNSQKRSA</sequence>
<reference evidence="1" key="1">
    <citation type="submission" date="2007-07" db="EMBL/GenBank/DDBJ databases">
        <title>PCAP assembly of the Caenorhabditis remanei genome.</title>
        <authorList>
            <consortium name="The Caenorhabditis remanei Sequencing Consortium"/>
            <person name="Wilson R.K."/>
        </authorList>
    </citation>
    <scope>NUCLEOTIDE SEQUENCE [LARGE SCALE GENOMIC DNA]</scope>
    <source>
        <strain evidence="1">PB4641</strain>
    </source>
</reference>
<name>E3MVW6_CAERE</name>
<accession>E3MVW6</accession>
<dbReference type="EMBL" id="DS268484">
    <property type="protein sequence ID" value="EFP10326.1"/>
    <property type="molecule type" value="Genomic_DNA"/>
</dbReference>
<keyword evidence="2" id="KW-1185">Reference proteome</keyword>
<dbReference type="AlphaFoldDB" id="E3MVW6"/>
<protein>
    <submittedName>
        <fullName evidence="1">Uncharacterized protein</fullName>
    </submittedName>
</protein>
<gene>
    <name evidence="1" type="ORF">CRE_23579</name>
</gene>
<evidence type="ECO:0000313" key="2">
    <source>
        <dbReference type="Proteomes" id="UP000008281"/>
    </source>
</evidence>
<proteinExistence type="predicted"/>
<evidence type="ECO:0000313" key="1">
    <source>
        <dbReference type="EMBL" id="EFP10326.1"/>
    </source>
</evidence>
<dbReference type="Proteomes" id="UP000008281">
    <property type="component" value="Unassembled WGS sequence"/>
</dbReference>